<keyword evidence="2" id="KW-1185">Reference proteome</keyword>
<dbReference type="Proteomes" id="UP001501285">
    <property type="component" value="Unassembled WGS sequence"/>
</dbReference>
<dbReference type="InterPro" id="IPR023393">
    <property type="entry name" value="START-like_dom_sf"/>
</dbReference>
<dbReference type="EMBL" id="BAAANB010000179">
    <property type="protein sequence ID" value="GAA1504500.1"/>
    <property type="molecule type" value="Genomic_DNA"/>
</dbReference>
<accession>A0ABN1ZU83</accession>
<evidence type="ECO:0000313" key="1">
    <source>
        <dbReference type="EMBL" id="GAA1504500.1"/>
    </source>
</evidence>
<gene>
    <name evidence="1" type="ORF">GCM10009740_39670</name>
</gene>
<dbReference type="SUPFAM" id="SSF55961">
    <property type="entry name" value="Bet v1-like"/>
    <property type="match status" value="1"/>
</dbReference>
<protein>
    <recommendedName>
        <fullName evidence="3">Polyketide cyclase/dehydrase/lipid transport protein</fullName>
    </recommendedName>
</protein>
<comment type="caution">
    <text evidence="1">The sequence shown here is derived from an EMBL/GenBank/DDBJ whole genome shotgun (WGS) entry which is preliminary data.</text>
</comment>
<reference evidence="1 2" key="1">
    <citation type="journal article" date="2019" name="Int. J. Syst. Evol. Microbiol.">
        <title>The Global Catalogue of Microorganisms (GCM) 10K type strain sequencing project: providing services to taxonomists for standard genome sequencing and annotation.</title>
        <authorList>
            <consortium name="The Broad Institute Genomics Platform"/>
            <consortium name="The Broad Institute Genome Sequencing Center for Infectious Disease"/>
            <person name="Wu L."/>
            <person name="Ma J."/>
        </authorList>
    </citation>
    <scope>NUCLEOTIDE SEQUENCE [LARGE SCALE GENOMIC DNA]</scope>
    <source>
        <strain evidence="1 2">JCM 14283</strain>
    </source>
</reference>
<organism evidence="1 2">
    <name type="scientific">Terrabacter terrae</name>
    <dbReference type="NCBI Taxonomy" id="318434"/>
    <lineage>
        <taxon>Bacteria</taxon>
        <taxon>Bacillati</taxon>
        <taxon>Actinomycetota</taxon>
        <taxon>Actinomycetes</taxon>
        <taxon>Micrococcales</taxon>
        <taxon>Intrasporangiaceae</taxon>
        <taxon>Terrabacter</taxon>
    </lineage>
</organism>
<dbReference type="InterPro" id="IPR019587">
    <property type="entry name" value="Polyketide_cyclase/dehydratase"/>
</dbReference>
<proteinExistence type="predicted"/>
<evidence type="ECO:0008006" key="3">
    <source>
        <dbReference type="Google" id="ProtNLM"/>
    </source>
</evidence>
<dbReference type="Gene3D" id="3.30.530.20">
    <property type="match status" value="1"/>
</dbReference>
<dbReference type="Pfam" id="PF10604">
    <property type="entry name" value="Polyketide_cyc2"/>
    <property type="match status" value="1"/>
</dbReference>
<evidence type="ECO:0000313" key="2">
    <source>
        <dbReference type="Proteomes" id="UP001501285"/>
    </source>
</evidence>
<dbReference type="RefSeq" id="WP_343994991.1">
    <property type="nucleotide sequence ID" value="NZ_BAAANB010000179.1"/>
</dbReference>
<name>A0ABN1ZU83_9MICO</name>
<sequence length="129" mass="14044">MRSSITVTGDADPTLAWSRYEHLVLWPTWSPQISDVIAATPSLSTGLTGLVVGPLGVRVPFEVLGVDAEAMEWRWRVQYGPAHAILEHTVRAAPGGCSTCLVIDGPAFVVLGYRPLAQLALRRLVRRDL</sequence>